<evidence type="ECO:0000256" key="1">
    <source>
        <dbReference type="ARBA" id="ARBA00004202"/>
    </source>
</evidence>
<dbReference type="SMART" id="SM00382">
    <property type="entry name" value="AAA"/>
    <property type="match status" value="1"/>
</dbReference>
<keyword evidence="5" id="KW-0547">Nucleotide-binding</keyword>
<dbReference type="InterPro" id="IPR017871">
    <property type="entry name" value="ABC_transporter-like_CS"/>
</dbReference>
<dbReference type="CDD" id="cd03257">
    <property type="entry name" value="ABC_NikE_OppD_transporters"/>
    <property type="match status" value="1"/>
</dbReference>
<feature type="domain" description="ABC transporter" evidence="8">
    <location>
        <begin position="17"/>
        <end position="266"/>
    </location>
</feature>
<dbReference type="EMBL" id="JACCBA010000001">
    <property type="protein sequence ID" value="NYD44646.1"/>
    <property type="molecule type" value="Genomic_DNA"/>
</dbReference>
<dbReference type="NCBIfam" id="TIGR01727">
    <property type="entry name" value="oligo_HPY"/>
    <property type="match status" value="1"/>
</dbReference>
<dbReference type="InterPro" id="IPR003439">
    <property type="entry name" value="ABC_transporter-like_ATP-bd"/>
</dbReference>
<dbReference type="PANTHER" id="PTHR43297">
    <property type="entry name" value="OLIGOPEPTIDE TRANSPORT ATP-BINDING PROTEIN APPD"/>
    <property type="match status" value="1"/>
</dbReference>
<dbReference type="Proteomes" id="UP000529783">
    <property type="component" value="Unassembled WGS sequence"/>
</dbReference>
<dbReference type="GO" id="GO:0005886">
    <property type="term" value="C:plasma membrane"/>
    <property type="evidence" value="ECO:0007669"/>
    <property type="project" value="UniProtKB-SubCell"/>
</dbReference>
<comment type="subcellular location">
    <subcellularLocation>
        <location evidence="1">Cell membrane</location>
        <topology evidence="1">Peripheral membrane protein</topology>
    </subcellularLocation>
</comment>
<dbReference type="PROSITE" id="PS50893">
    <property type="entry name" value="ABC_TRANSPORTER_2"/>
    <property type="match status" value="1"/>
</dbReference>
<dbReference type="InterPro" id="IPR013563">
    <property type="entry name" value="Oligopep_ABC_C"/>
</dbReference>
<dbReference type="InterPro" id="IPR027417">
    <property type="entry name" value="P-loop_NTPase"/>
</dbReference>
<gene>
    <name evidence="9" type="ORF">BJY14_000629</name>
</gene>
<dbReference type="GO" id="GO:0005524">
    <property type="term" value="F:ATP binding"/>
    <property type="evidence" value="ECO:0007669"/>
    <property type="project" value="UniProtKB-KW"/>
</dbReference>
<dbReference type="InterPro" id="IPR003593">
    <property type="entry name" value="AAA+_ATPase"/>
</dbReference>
<evidence type="ECO:0000259" key="8">
    <source>
        <dbReference type="PROSITE" id="PS50893"/>
    </source>
</evidence>
<dbReference type="SUPFAM" id="SSF52540">
    <property type="entry name" value="P-loop containing nucleoside triphosphate hydrolases"/>
    <property type="match status" value="1"/>
</dbReference>
<evidence type="ECO:0000256" key="7">
    <source>
        <dbReference type="ARBA" id="ARBA00023136"/>
    </source>
</evidence>
<comment type="caution">
    <text evidence="9">The sequence shown here is derived from an EMBL/GenBank/DDBJ whole genome shotgun (WGS) entry which is preliminary data.</text>
</comment>
<protein>
    <submittedName>
        <fullName evidence="9">Peptide/nickel transport system ATP-binding protein</fullName>
    </submittedName>
</protein>
<keyword evidence="4" id="KW-1003">Cell membrane</keyword>
<dbReference type="InterPro" id="IPR050388">
    <property type="entry name" value="ABC_Ni/Peptide_Import"/>
</dbReference>
<accession>A0A7Y9JDR2</accession>
<comment type="similarity">
    <text evidence="2">Belongs to the ABC transporter superfamily.</text>
</comment>
<keyword evidence="10" id="KW-1185">Reference proteome</keyword>
<dbReference type="FunFam" id="3.40.50.300:FF:000016">
    <property type="entry name" value="Oligopeptide ABC transporter ATP-binding component"/>
    <property type="match status" value="1"/>
</dbReference>
<name>A0A7Y9JDR2_9ACTN</name>
<dbReference type="GO" id="GO:0015833">
    <property type="term" value="P:peptide transport"/>
    <property type="evidence" value="ECO:0007669"/>
    <property type="project" value="InterPro"/>
</dbReference>
<proteinExistence type="inferred from homology"/>
<dbReference type="PROSITE" id="PS00211">
    <property type="entry name" value="ABC_TRANSPORTER_1"/>
    <property type="match status" value="1"/>
</dbReference>
<sequence length="347" mass="37135">MADERRGPAAADGASLLTVEDLHVSFDTDDGTVRAVRGVSFTAEQGRTLAIVGESGSGKSVATQTVTGLTRGATALGSIVFKGTQLLGARERELRAIRGAQIGMVFQDHISSLHPYHRVGAQIVEAIRAHDRSVSREDARRRAVELLTRVGVPAAGGRLRDYPHMFSGGMRQRVLLAMAMARDPALLIVDEPTTALDATVQAQVLDVLRRLCEEQGTGIIMITHDLGVVAEVADDVVVMYAGRVVERAPRRTLFRGHRHPYTEALLDSLPERGRGSRRLPAIRGNPPSPLAVPAGCSFAPRCPTAADRCRQAVPPLLPVDGDASHHTACWLVHESEEPQGGNGADDG</sequence>
<dbReference type="Pfam" id="PF00005">
    <property type="entry name" value="ABC_tran"/>
    <property type="match status" value="1"/>
</dbReference>
<evidence type="ECO:0000256" key="6">
    <source>
        <dbReference type="ARBA" id="ARBA00022840"/>
    </source>
</evidence>
<dbReference type="Pfam" id="PF08352">
    <property type="entry name" value="oligo_HPY"/>
    <property type="match status" value="1"/>
</dbReference>
<dbReference type="GO" id="GO:0016887">
    <property type="term" value="F:ATP hydrolysis activity"/>
    <property type="evidence" value="ECO:0007669"/>
    <property type="project" value="InterPro"/>
</dbReference>
<keyword evidence="3" id="KW-0813">Transport</keyword>
<evidence type="ECO:0000313" key="9">
    <source>
        <dbReference type="EMBL" id="NYD44646.1"/>
    </source>
</evidence>
<evidence type="ECO:0000256" key="5">
    <source>
        <dbReference type="ARBA" id="ARBA00022741"/>
    </source>
</evidence>
<evidence type="ECO:0000256" key="2">
    <source>
        <dbReference type="ARBA" id="ARBA00005417"/>
    </source>
</evidence>
<organism evidence="9 10">
    <name type="scientific">Actinomadura luteofluorescens</name>
    <dbReference type="NCBI Taxonomy" id="46163"/>
    <lineage>
        <taxon>Bacteria</taxon>
        <taxon>Bacillati</taxon>
        <taxon>Actinomycetota</taxon>
        <taxon>Actinomycetes</taxon>
        <taxon>Streptosporangiales</taxon>
        <taxon>Thermomonosporaceae</taxon>
        <taxon>Actinomadura</taxon>
    </lineage>
</organism>
<dbReference type="Gene3D" id="3.40.50.300">
    <property type="entry name" value="P-loop containing nucleotide triphosphate hydrolases"/>
    <property type="match status" value="1"/>
</dbReference>
<dbReference type="RefSeq" id="WP_179842200.1">
    <property type="nucleotide sequence ID" value="NZ_JACCBA010000001.1"/>
</dbReference>
<dbReference type="PANTHER" id="PTHR43297:SF2">
    <property type="entry name" value="DIPEPTIDE TRANSPORT ATP-BINDING PROTEIN DPPD"/>
    <property type="match status" value="1"/>
</dbReference>
<reference evidence="9 10" key="1">
    <citation type="submission" date="2020-07" db="EMBL/GenBank/DDBJ databases">
        <title>Sequencing the genomes of 1000 actinobacteria strains.</title>
        <authorList>
            <person name="Klenk H.-P."/>
        </authorList>
    </citation>
    <scope>NUCLEOTIDE SEQUENCE [LARGE SCALE GENOMIC DNA]</scope>
    <source>
        <strain evidence="9 10">DSM 40398</strain>
    </source>
</reference>
<evidence type="ECO:0000256" key="4">
    <source>
        <dbReference type="ARBA" id="ARBA00022475"/>
    </source>
</evidence>
<keyword evidence="6 9" id="KW-0067">ATP-binding</keyword>
<evidence type="ECO:0000313" key="10">
    <source>
        <dbReference type="Proteomes" id="UP000529783"/>
    </source>
</evidence>
<keyword evidence="7" id="KW-0472">Membrane</keyword>
<evidence type="ECO:0000256" key="3">
    <source>
        <dbReference type="ARBA" id="ARBA00022448"/>
    </source>
</evidence>
<dbReference type="AlphaFoldDB" id="A0A7Y9JDR2"/>